<dbReference type="PROSITE" id="PS50119">
    <property type="entry name" value="ZF_BBOX"/>
    <property type="match status" value="2"/>
</dbReference>
<dbReference type="InterPro" id="IPR013083">
    <property type="entry name" value="Znf_RING/FYVE/PHD"/>
</dbReference>
<dbReference type="GO" id="GO:0008270">
    <property type="term" value="F:zinc ion binding"/>
    <property type="evidence" value="ECO:0007669"/>
    <property type="project" value="UniProtKB-KW"/>
</dbReference>
<protein>
    <submittedName>
        <fullName evidence="8">B box-type domain-containing protein</fullName>
    </submittedName>
</protein>
<feature type="domain" description="B box-type" evidence="5">
    <location>
        <begin position="254"/>
        <end position="296"/>
    </location>
</feature>
<dbReference type="WBParaSite" id="EVEC_0000263501-mRNA-1">
    <property type="protein sequence ID" value="EVEC_0000263501-mRNA-1"/>
    <property type="gene ID" value="EVEC_0000263501"/>
</dbReference>
<sequence>MEEELKCPNCQQFATDPILLDCGHSYCRQCAVTSQQGPCQQSPATSHSTVPPTLLAHIHSSTPLSPPSSSSAASDTISLCVSEQDQESDKLSVVSETDSGVVVCGRNSRPASLIGGASYLSTTLYHRLPPILTPSTSGCSICCKSCHKPTYYPDEQTVLSLPSNTALVNVINRQLPEITVCIDARSDFKELSLIFSQLCDGDKPEEASVFCEQCDIYYCSACQSSLHPARGPLASHKLVPPSARKRARTPIGALKDCRCMNHPSELLSMYCTICRTAVCCVCLQEIRHTNHDVQSLEKTCKSQKVKLSNLPVYFSILTSPYAQMQKKVEFLALHFMYWSVALYSARNGEKQRR</sequence>
<dbReference type="Pfam" id="PF22586">
    <property type="entry name" value="ANCHR-like_BBOX"/>
    <property type="match status" value="1"/>
</dbReference>
<evidence type="ECO:0000313" key="8">
    <source>
        <dbReference type="WBParaSite" id="EVEC_0000263501-mRNA-1"/>
    </source>
</evidence>
<dbReference type="CDD" id="cd19803">
    <property type="entry name" value="Bbox1_TRIM9-like_C-I"/>
    <property type="match status" value="1"/>
</dbReference>
<evidence type="ECO:0000256" key="1">
    <source>
        <dbReference type="ARBA" id="ARBA00022723"/>
    </source>
</evidence>
<evidence type="ECO:0000313" key="7">
    <source>
        <dbReference type="Proteomes" id="UP000274131"/>
    </source>
</evidence>
<reference evidence="6 7" key="2">
    <citation type="submission" date="2018-10" db="EMBL/GenBank/DDBJ databases">
        <authorList>
            <consortium name="Pathogen Informatics"/>
        </authorList>
    </citation>
    <scope>NUCLEOTIDE SEQUENCE [LARGE SCALE GENOMIC DNA]</scope>
</reference>
<evidence type="ECO:0000256" key="3">
    <source>
        <dbReference type="ARBA" id="ARBA00022833"/>
    </source>
</evidence>
<accession>A0A0N4UYI1</accession>
<dbReference type="Pfam" id="PF13445">
    <property type="entry name" value="zf-RING_UBOX"/>
    <property type="match status" value="1"/>
</dbReference>
<name>A0A0N4UYI1_ENTVE</name>
<dbReference type="PANTHER" id="PTHR25462">
    <property type="entry name" value="BONUS, ISOFORM C-RELATED"/>
    <property type="match status" value="1"/>
</dbReference>
<evidence type="ECO:0000259" key="5">
    <source>
        <dbReference type="PROSITE" id="PS50119"/>
    </source>
</evidence>
<dbReference type="Gene3D" id="4.10.830.40">
    <property type="match status" value="1"/>
</dbReference>
<keyword evidence="2 4" id="KW-0863">Zinc-finger</keyword>
<dbReference type="Gene3D" id="3.30.160.60">
    <property type="entry name" value="Classic Zinc Finger"/>
    <property type="match status" value="1"/>
</dbReference>
<dbReference type="GO" id="GO:0061630">
    <property type="term" value="F:ubiquitin protein ligase activity"/>
    <property type="evidence" value="ECO:0007669"/>
    <property type="project" value="TreeGrafter"/>
</dbReference>
<evidence type="ECO:0000256" key="4">
    <source>
        <dbReference type="PROSITE-ProRule" id="PRU00024"/>
    </source>
</evidence>
<dbReference type="AlphaFoldDB" id="A0A0N4UYI1"/>
<dbReference type="Gene3D" id="3.30.40.10">
    <property type="entry name" value="Zinc/RING finger domain, C3HC4 (zinc finger)"/>
    <property type="match status" value="1"/>
</dbReference>
<dbReference type="Proteomes" id="UP000274131">
    <property type="component" value="Unassembled WGS sequence"/>
</dbReference>
<keyword evidence="1" id="KW-0479">Metal-binding</keyword>
<dbReference type="InterPro" id="IPR017907">
    <property type="entry name" value="Znf_RING_CS"/>
</dbReference>
<keyword evidence="7" id="KW-1185">Reference proteome</keyword>
<dbReference type="CDD" id="cd19764">
    <property type="entry name" value="Bbox2_TRIM9-like"/>
    <property type="match status" value="1"/>
</dbReference>
<dbReference type="PANTHER" id="PTHR25462:SF306">
    <property type="entry name" value="TRIPARTITE MOTIF CONTAINING 9"/>
    <property type="match status" value="1"/>
</dbReference>
<dbReference type="PROSITE" id="PS00518">
    <property type="entry name" value="ZF_RING_1"/>
    <property type="match status" value="1"/>
</dbReference>
<dbReference type="EMBL" id="UXUI01007363">
    <property type="protein sequence ID" value="VDD87200.1"/>
    <property type="molecule type" value="Genomic_DNA"/>
</dbReference>
<dbReference type="SUPFAM" id="SSF57845">
    <property type="entry name" value="B-box zinc-binding domain"/>
    <property type="match status" value="1"/>
</dbReference>
<dbReference type="InterPro" id="IPR000315">
    <property type="entry name" value="Znf_B-box"/>
</dbReference>
<keyword evidence="3" id="KW-0862">Zinc</keyword>
<evidence type="ECO:0000256" key="2">
    <source>
        <dbReference type="ARBA" id="ARBA00022771"/>
    </source>
</evidence>
<gene>
    <name evidence="6" type="ORF">EVEC_LOCUS2343</name>
</gene>
<reference evidence="8" key="1">
    <citation type="submission" date="2017-02" db="UniProtKB">
        <authorList>
            <consortium name="WormBaseParasite"/>
        </authorList>
    </citation>
    <scope>IDENTIFICATION</scope>
</reference>
<feature type="domain" description="B box-type" evidence="5">
    <location>
        <begin position="198"/>
        <end position="241"/>
    </location>
</feature>
<dbReference type="OrthoDB" id="295536at2759"/>
<dbReference type="STRING" id="51028.A0A0N4UYI1"/>
<dbReference type="InterPro" id="IPR047153">
    <property type="entry name" value="TRIM45/56/19-like"/>
</dbReference>
<proteinExistence type="predicted"/>
<dbReference type="SUPFAM" id="SSF57850">
    <property type="entry name" value="RING/U-box"/>
    <property type="match status" value="1"/>
</dbReference>
<organism evidence="8">
    <name type="scientific">Enterobius vermicularis</name>
    <name type="common">Human pinworm</name>
    <dbReference type="NCBI Taxonomy" id="51028"/>
    <lineage>
        <taxon>Eukaryota</taxon>
        <taxon>Metazoa</taxon>
        <taxon>Ecdysozoa</taxon>
        <taxon>Nematoda</taxon>
        <taxon>Chromadorea</taxon>
        <taxon>Rhabditida</taxon>
        <taxon>Spirurina</taxon>
        <taxon>Oxyuridomorpha</taxon>
        <taxon>Oxyuroidea</taxon>
        <taxon>Oxyuridae</taxon>
        <taxon>Enterobius</taxon>
    </lineage>
</organism>
<evidence type="ECO:0000313" key="6">
    <source>
        <dbReference type="EMBL" id="VDD87200.1"/>
    </source>
</evidence>
<dbReference type="SMART" id="SM00336">
    <property type="entry name" value="BBOX"/>
    <property type="match status" value="2"/>
</dbReference>
<dbReference type="InterPro" id="IPR027370">
    <property type="entry name" value="Znf-RING_euk"/>
</dbReference>